<feature type="compositionally biased region" description="Basic and acidic residues" evidence="1">
    <location>
        <begin position="9"/>
        <end position="18"/>
    </location>
</feature>
<gene>
    <name evidence="2" type="ORF">AVDCRST_MAG73-3022</name>
</gene>
<feature type="compositionally biased region" description="Low complexity" evidence="1">
    <location>
        <begin position="73"/>
        <end position="84"/>
    </location>
</feature>
<sequence>MLLSAGDCRPPRVGDPRAWRRRGRTGPPAAGLARRRGGPRIGPGTARWWPRSMPRFGLVSGAGELAPPPPTGPAATASTGAEASRNAVTPPGATSAKGQTRSRRGAGAAPRPRPTRRANGRERATARSVGTAGTPGMARLGRSAASGTGRSAPSCPDGPGASTVGAGREAGNRHSSRRPRGSGRGRLGRVRGRCRRPGRLGGPPRGASVSQKRAFPRRPVLSQNPSRRAPRRNRRGGGGLLARVHVQSPRSGIGRGSARFARFVRPTVR</sequence>
<feature type="region of interest" description="Disordered" evidence="1">
    <location>
        <begin position="1"/>
        <end position="254"/>
    </location>
</feature>
<dbReference type="EMBL" id="CADCWE010000202">
    <property type="protein sequence ID" value="CAA9553535.1"/>
    <property type="molecule type" value="Genomic_DNA"/>
</dbReference>
<evidence type="ECO:0000256" key="1">
    <source>
        <dbReference type="SAM" id="MobiDB-lite"/>
    </source>
</evidence>
<reference evidence="2" key="1">
    <citation type="submission" date="2020-02" db="EMBL/GenBank/DDBJ databases">
        <authorList>
            <person name="Meier V. D."/>
        </authorList>
    </citation>
    <scope>NUCLEOTIDE SEQUENCE</scope>
    <source>
        <strain evidence="2">AVDCRST_MAG73</strain>
    </source>
</reference>
<dbReference type="AlphaFoldDB" id="A0A6J4UMW2"/>
<organism evidence="2">
    <name type="scientific">uncultured Thermomicrobiales bacterium</name>
    <dbReference type="NCBI Taxonomy" id="1645740"/>
    <lineage>
        <taxon>Bacteria</taxon>
        <taxon>Pseudomonadati</taxon>
        <taxon>Thermomicrobiota</taxon>
        <taxon>Thermomicrobia</taxon>
        <taxon>Thermomicrobiales</taxon>
        <taxon>environmental samples</taxon>
    </lineage>
</organism>
<proteinExistence type="predicted"/>
<feature type="compositionally biased region" description="Basic residues" evidence="1">
    <location>
        <begin position="174"/>
        <end position="198"/>
    </location>
</feature>
<protein>
    <submittedName>
        <fullName evidence="2">Uncharacterized protein</fullName>
    </submittedName>
</protein>
<evidence type="ECO:0000313" key="2">
    <source>
        <dbReference type="EMBL" id="CAA9553535.1"/>
    </source>
</evidence>
<accession>A0A6J4UMW2</accession>
<name>A0A6J4UMW2_9BACT</name>